<evidence type="ECO:0000313" key="2">
    <source>
        <dbReference type="Proteomes" id="UP000008076"/>
    </source>
</evidence>
<proteinExistence type="predicted"/>
<dbReference type="GeneID" id="5914360"/>
<sequence>MSDKKPTKLKQCRMMNTQCDVEAILIAILNQYVNLTIAKPQRKTTVTKQFIKIVKIDFCSGDEVEVQTFIRKREDELIASLTKQGVSQQTAKRRMQEAKRWELLHLLMDLVTEYGYTVYAENEQNCGFDGGVTISYRNKLLYSIRDINRKASSIRDYIMNKVNSQMVSLITRDELKNFL</sequence>
<keyword evidence="2" id="KW-1185">Reference proteome</keyword>
<dbReference type="OrthoDB" id="25827at2759"/>
<dbReference type="EMBL" id="DS550974">
    <property type="protein sequence ID" value="EDR21691.1"/>
    <property type="molecule type" value="Genomic_DNA"/>
</dbReference>
<dbReference type="VEuPathDB" id="AmoebaDB:EDI_247870"/>
<gene>
    <name evidence="1" type="ORF">EDI_247870</name>
</gene>
<protein>
    <submittedName>
        <fullName evidence="1">Uncharacterized protein</fullName>
    </submittedName>
</protein>
<dbReference type="RefSeq" id="XP_001741846.1">
    <property type="nucleotide sequence ID" value="XM_001741794.1"/>
</dbReference>
<name>B0EUW7_ENTDS</name>
<dbReference type="eggNOG" id="ENOG502R13U">
    <property type="taxonomic scope" value="Eukaryota"/>
</dbReference>
<dbReference type="OMA" id="NTQCDVE"/>
<evidence type="ECO:0000313" key="1">
    <source>
        <dbReference type="EMBL" id="EDR21691.1"/>
    </source>
</evidence>
<organism evidence="2">
    <name type="scientific">Entamoeba dispar (strain ATCC PRA-260 / SAW760)</name>
    <dbReference type="NCBI Taxonomy" id="370354"/>
    <lineage>
        <taxon>Eukaryota</taxon>
        <taxon>Amoebozoa</taxon>
        <taxon>Evosea</taxon>
        <taxon>Archamoebae</taxon>
        <taxon>Mastigamoebida</taxon>
        <taxon>Entamoebidae</taxon>
        <taxon>Entamoeba</taxon>
    </lineage>
</organism>
<accession>B0EUW7</accession>
<dbReference type="KEGG" id="edi:EDI_247870"/>
<dbReference type="AlphaFoldDB" id="B0EUW7"/>
<dbReference type="Proteomes" id="UP000008076">
    <property type="component" value="Unassembled WGS sequence"/>
</dbReference>
<reference evidence="2" key="1">
    <citation type="submission" date="2007-12" db="EMBL/GenBank/DDBJ databases">
        <title>Annotation of Entamoeba dispar SAW760.</title>
        <authorList>
            <person name="Lorenzi H."/>
            <person name="Inman J."/>
            <person name="Schobel S."/>
            <person name="Amedeo P."/>
            <person name="Caler E."/>
        </authorList>
    </citation>
    <scope>NUCLEOTIDE SEQUENCE [LARGE SCALE GENOMIC DNA]</scope>
    <source>
        <strain evidence="2">ATCC PRA-260 / SAW760</strain>
    </source>
</reference>